<sequence>MLPPSSPQPLPMDPQPDRPEAVEAPAPIPGLAALATLAPPSAEQQKASYDSPRASYTSVYRASFPTETDAERATPSGSPMARSVSTPEVRNNSKPRPSPRSLHRSTPFWEIKEKERLRQREESERQKQVEDASSEHAHAGGSSIAVTTQPPLIPEESEDIQSPVQRPPPSKCSPSIEVLQDKSVKTPARTPLNLNTAMVQEQPGLSADDMASGSAYAPVQGTPAHVCIPSRSPTSSGFLLPTTPMLLGDDRAAHAREATSPPAFTSRAHHNQETEPDAALEITPPEGAPMTTSKQRSAPVLSRAPQHLPTVVRATSLFEKSEVLHDVDVHKLICQFESISASASPDRAEDAFKRRDVPGHNDERNASWMGGWVFTAMRCVASPSEESN</sequence>
<dbReference type="AlphaFoldDB" id="A0A7S3TJ31"/>
<feature type="region of interest" description="Disordered" evidence="1">
    <location>
        <begin position="60"/>
        <end position="187"/>
    </location>
</feature>
<name>A0A7S3TJ31_9SPIT</name>
<accession>A0A7S3TJ31</accession>
<proteinExistence type="predicted"/>
<organism evidence="2">
    <name type="scientific">Strombidinopsis acuminata</name>
    <dbReference type="NCBI Taxonomy" id="141414"/>
    <lineage>
        <taxon>Eukaryota</taxon>
        <taxon>Sar</taxon>
        <taxon>Alveolata</taxon>
        <taxon>Ciliophora</taxon>
        <taxon>Intramacronucleata</taxon>
        <taxon>Spirotrichea</taxon>
        <taxon>Choreotrichia</taxon>
        <taxon>Choreotrichida</taxon>
        <taxon>Strombidinopsidae</taxon>
        <taxon>Strombidinopsis</taxon>
    </lineage>
</organism>
<evidence type="ECO:0000313" key="2">
    <source>
        <dbReference type="EMBL" id="CAE0585888.1"/>
    </source>
</evidence>
<feature type="region of interest" description="Disordered" evidence="1">
    <location>
        <begin position="36"/>
        <end position="55"/>
    </location>
</feature>
<reference evidence="2" key="1">
    <citation type="submission" date="2021-01" db="EMBL/GenBank/DDBJ databases">
        <authorList>
            <person name="Corre E."/>
            <person name="Pelletier E."/>
            <person name="Niang G."/>
            <person name="Scheremetjew M."/>
            <person name="Finn R."/>
            <person name="Kale V."/>
            <person name="Holt S."/>
            <person name="Cochrane G."/>
            <person name="Meng A."/>
            <person name="Brown T."/>
            <person name="Cohen L."/>
        </authorList>
    </citation>
    <scope>NUCLEOTIDE SEQUENCE</scope>
    <source>
        <strain evidence="2">SPMC142</strain>
    </source>
</reference>
<evidence type="ECO:0000256" key="1">
    <source>
        <dbReference type="SAM" id="MobiDB-lite"/>
    </source>
</evidence>
<feature type="region of interest" description="Disordered" evidence="1">
    <location>
        <begin position="255"/>
        <end position="301"/>
    </location>
</feature>
<dbReference type="EMBL" id="HBIQ01084228">
    <property type="protein sequence ID" value="CAE0585888.1"/>
    <property type="molecule type" value="Transcribed_RNA"/>
</dbReference>
<gene>
    <name evidence="2" type="ORF">SACU0126_LOCUS26928</name>
</gene>
<protein>
    <submittedName>
        <fullName evidence="2">Uncharacterized protein</fullName>
    </submittedName>
</protein>
<feature type="compositionally biased region" description="Polar residues" evidence="1">
    <location>
        <begin position="43"/>
        <end position="55"/>
    </location>
</feature>
<feature type="compositionally biased region" description="Polar residues" evidence="1">
    <location>
        <begin position="83"/>
        <end position="95"/>
    </location>
</feature>
<feature type="region of interest" description="Disordered" evidence="1">
    <location>
        <begin position="1"/>
        <end position="30"/>
    </location>
</feature>
<feature type="compositionally biased region" description="Pro residues" evidence="1">
    <location>
        <begin position="1"/>
        <end position="14"/>
    </location>
</feature>
<feature type="compositionally biased region" description="Basic and acidic residues" evidence="1">
    <location>
        <begin position="110"/>
        <end position="138"/>
    </location>
</feature>